<gene>
    <name evidence="2" type="ORF">CTI12_AA509960</name>
</gene>
<feature type="transmembrane region" description="Helical" evidence="1">
    <location>
        <begin position="101"/>
        <end position="119"/>
    </location>
</feature>
<accession>A0A2U1LBH4</accession>
<evidence type="ECO:0000313" key="2">
    <source>
        <dbReference type="EMBL" id="PWA46348.1"/>
    </source>
</evidence>
<dbReference type="AlphaFoldDB" id="A0A2U1LBH4"/>
<comment type="caution">
    <text evidence="2">The sequence shown here is derived from an EMBL/GenBank/DDBJ whole genome shotgun (WGS) entry which is preliminary data.</text>
</comment>
<dbReference type="PANTHER" id="PTHR37211">
    <property type="entry name" value="EXPRESSED PROTEIN"/>
    <property type="match status" value="1"/>
</dbReference>
<evidence type="ECO:0000313" key="3">
    <source>
        <dbReference type="Proteomes" id="UP000245207"/>
    </source>
</evidence>
<name>A0A2U1LBH4_ARTAN</name>
<protein>
    <submittedName>
        <fullName evidence="2">Glycosyltransferase family 29 (Sialyltransferase) family protein</fullName>
    </submittedName>
</protein>
<dbReference type="EMBL" id="PKPP01010329">
    <property type="protein sequence ID" value="PWA46348.1"/>
    <property type="molecule type" value="Genomic_DNA"/>
</dbReference>
<keyword evidence="3" id="KW-1185">Reference proteome</keyword>
<feature type="transmembrane region" description="Helical" evidence="1">
    <location>
        <begin position="194"/>
        <end position="217"/>
    </location>
</feature>
<reference evidence="2 3" key="1">
    <citation type="journal article" date="2018" name="Mol. Plant">
        <title>The genome of Artemisia annua provides insight into the evolution of Asteraceae family and artemisinin biosynthesis.</title>
        <authorList>
            <person name="Shen Q."/>
            <person name="Zhang L."/>
            <person name="Liao Z."/>
            <person name="Wang S."/>
            <person name="Yan T."/>
            <person name="Shi P."/>
            <person name="Liu M."/>
            <person name="Fu X."/>
            <person name="Pan Q."/>
            <person name="Wang Y."/>
            <person name="Lv Z."/>
            <person name="Lu X."/>
            <person name="Zhang F."/>
            <person name="Jiang W."/>
            <person name="Ma Y."/>
            <person name="Chen M."/>
            <person name="Hao X."/>
            <person name="Li L."/>
            <person name="Tang Y."/>
            <person name="Lv G."/>
            <person name="Zhou Y."/>
            <person name="Sun X."/>
            <person name="Brodelius P.E."/>
            <person name="Rose J.K.C."/>
            <person name="Tang K."/>
        </authorList>
    </citation>
    <scope>NUCLEOTIDE SEQUENCE [LARGE SCALE GENOMIC DNA]</scope>
    <source>
        <strain evidence="3">cv. Huhao1</strain>
        <tissue evidence="2">Leaf</tissue>
    </source>
</reference>
<keyword evidence="2" id="KW-0328">Glycosyltransferase</keyword>
<sequence>MTRIFRPSPGYIRPRTGYSGHDPDISGSWPDISGSWPEYPGLGWIYPGHCRNIQVLAGYIRVIAGISGSWPDIAGASIFRICSSNVSVLLRCADLAKGVDWMYFVAFAVVAVGLVVYSAEEDRTGVWKLQENAYSFFYLPTPTKDEENPPNFNLLPLKTMTSSPAIRTFRSSQLTVDQTTHHKKPIMKPSIKPLFTLFFVFFATFTFRQLFTGPIIWVTGNSVLEDTHLVNDGFMKFAEVDLSEVSLRQNVEQLVGGDFRTAKRSFLSAGRVGRNVRRNGFLDLRSPEFSKLNTEWLRSDSLRTSVGLDFDLDALDWRMENNVNKVGADIITMKGGIFVMDLYGGTSSECELKMQRKFPNFTVVVTGNQGLYGRSGISAKCPTVRISKVWKDLGRLEISRMRKLQVFSNKIHGMLTLLVFPSHFSPSILF</sequence>
<keyword evidence="2" id="KW-0808">Transferase</keyword>
<keyword evidence="1" id="KW-1133">Transmembrane helix</keyword>
<dbReference type="Proteomes" id="UP000245207">
    <property type="component" value="Unassembled WGS sequence"/>
</dbReference>
<proteinExistence type="predicted"/>
<organism evidence="2 3">
    <name type="scientific">Artemisia annua</name>
    <name type="common">Sweet wormwood</name>
    <dbReference type="NCBI Taxonomy" id="35608"/>
    <lineage>
        <taxon>Eukaryota</taxon>
        <taxon>Viridiplantae</taxon>
        <taxon>Streptophyta</taxon>
        <taxon>Embryophyta</taxon>
        <taxon>Tracheophyta</taxon>
        <taxon>Spermatophyta</taxon>
        <taxon>Magnoliopsida</taxon>
        <taxon>eudicotyledons</taxon>
        <taxon>Gunneridae</taxon>
        <taxon>Pentapetalae</taxon>
        <taxon>asterids</taxon>
        <taxon>campanulids</taxon>
        <taxon>Asterales</taxon>
        <taxon>Asteraceae</taxon>
        <taxon>Asteroideae</taxon>
        <taxon>Anthemideae</taxon>
        <taxon>Artemisiinae</taxon>
        <taxon>Artemisia</taxon>
    </lineage>
</organism>
<evidence type="ECO:0000256" key="1">
    <source>
        <dbReference type="SAM" id="Phobius"/>
    </source>
</evidence>
<dbReference type="GO" id="GO:0016757">
    <property type="term" value="F:glycosyltransferase activity"/>
    <property type="evidence" value="ECO:0007669"/>
    <property type="project" value="UniProtKB-KW"/>
</dbReference>
<keyword evidence="1" id="KW-0472">Membrane</keyword>
<dbReference type="PANTHER" id="PTHR37211:SF1">
    <property type="entry name" value="EXPRESSED PROTEIN"/>
    <property type="match status" value="1"/>
</dbReference>
<keyword evidence="1" id="KW-0812">Transmembrane</keyword>